<protein>
    <recommendedName>
        <fullName evidence="4">CCHC-type domain-containing protein</fullName>
    </recommendedName>
</protein>
<feature type="coiled-coil region" evidence="1">
    <location>
        <begin position="45"/>
        <end position="79"/>
    </location>
</feature>
<evidence type="ECO:0000313" key="2">
    <source>
        <dbReference type="EMBL" id="EOY00203.1"/>
    </source>
</evidence>
<dbReference type="Proteomes" id="UP000026915">
    <property type="component" value="Chromosome 2"/>
</dbReference>
<dbReference type="Gene3D" id="4.10.60.10">
    <property type="entry name" value="Zinc finger, CCHC-type"/>
    <property type="match status" value="1"/>
</dbReference>
<name>A0A061E6H4_THECC</name>
<evidence type="ECO:0000256" key="1">
    <source>
        <dbReference type="SAM" id="Coils"/>
    </source>
</evidence>
<dbReference type="EMBL" id="CM001880">
    <property type="protein sequence ID" value="EOY00203.1"/>
    <property type="molecule type" value="Genomic_DNA"/>
</dbReference>
<proteinExistence type="predicted"/>
<dbReference type="GO" id="GO:0003676">
    <property type="term" value="F:nucleic acid binding"/>
    <property type="evidence" value="ECO:0007669"/>
    <property type="project" value="InterPro"/>
</dbReference>
<dbReference type="SUPFAM" id="SSF57756">
    <property type="entry name" value="Retrovirus zinc finger-like domains"/>
    <property type="match status" value="1"/>
</dbReference>
<dbReference type="HOGENOM" id="CLU_1655309_0_0_1"/>
<organism evidence="2 3">
    <name type="scientific">Theobroma cacao</name>
    <name type="common">Cacao</name>
    <name type="synonym">Cocoa</name>
    <dbReference type="NCBI Taxonomy" id="3641"/>
    <lineage>
        <taxon>Eukaryota</taxon>
        <taxon>Viridiplantae</taxon>
        <taxon>Streptophyta</taxon>
        <taxon>Embryophyta</taxon>
        <taxon>Tracheophyta</taxon>
        <taxon>Spermatophyta</taxon>
        <taxon>Magnoliopsida</taxon>
        <taxon>eudicotyledons</taxon>
        <taxon>Gunneridae</taxon>
        <taxon>Pentapetalae</taxon>
        <taxon>rosids</taxon>
        <taxon>malvids</taxon>
        <taxon>Malvales</taxon>
        <taxon>Malvaceae</taxon>
        <taxon>Byttnerioideae</taxon>
        <taxon>Theobroma</taxon>
    </lineage>
</organism>
<dbReference type="InParanoid" id="A0A061E6H4"/>
<gene>
    <name evidence="2" type="ORF">TCM_009959</name>
</gene>
<dbReference type="GO" id="GO:0008270">
    <property type="term" value="F:zinc ion binding"/>
    <property type="evidence" value="ECO:0007669"/>
    <property type="project" value="InterPro"/>
</dbReference>
<accession>A0A061E6H4</accession>
<dbReference type="Gramene" id="EOY00203">
    <property type="protein sequence ID" value="EOY00203"/>
    <property type="gene ID" value="TCM_009959"/>
</dbReference>
<dbReference type="InterPro" id="IPR036875">
    <property type="entry name" value="Znf_CCHC_sf"/>
</dbReference>
<evidence type="ECO:0008006" key="4">
    <source>
        <dbReference type="Google" id="ProtNLM"/>
    </source>
</evidence>
<reference evidence="2 3" key="1">
    <citation type="journal article" date="2013" name="Genome Biol.">
        <title>The genome sequence of the most widely cultivated cacao type and its use to identify candidate genes regulating pod color.</title>
        <authorList>
            <person name="Motamayor J.C."/>
            <person name="Mockaitis K."/>
            <person name="Schmutz J."/>
            <person name="Haiminen N."/>
            <person name="Iii D.L."/>
            <person name="Cornejo O."/>
            <person name="Findley S.D."/>
            <person name="Zheng P."/>
            <person name="Utro F."/>
            <person name="Royaert S."/>
            <person name="Saski C."/>
            <person name="Jenkins J."/>
            <person name="Podicheti R."/>
            <person name="Zhao M."/>
            <person name="Scheffler B.E."/>
            <person name="Stack J.C."/>
            <person name="Feltus F.A."/>
            <person name="Mustiga G.M."/>
            <person name="Amores F."/>
            <person name="Phillips W."/>
            <person name="Marelli J.P."/>
            <person name="May G.D."/>
            <person name="Shapiro H."/>
            <person name="Ma J."/>
            <person name="Bustamante C.D."/>
            <person name="Schnell R.J."/>
            <person name="Main D."/>
            <person name="Gilbert D."/>
            <person name="Parida L."/>
            <person name="Kuhn D.N."/>
        </authorList>
    </citation>
    <scope>NUCLEOTIDE SEQUENCE [LARGE SCALE GENOMIC DNA]</scope>
    <source>
        <strain evidence="3">cv. Matina 1-6</strain>
    </source>
</reference>
<dbReference type="AlphaFoldDB" id="A0A061E6H4"/>
<keyword evidence="3" id="KW-1185">Reference proteome</keyword>
<sequence length="160" mass="19062">MALQKSVVAEGQYTNRLLLFDGSYYAYWNTRMFMKYGIKRKGRKKRSQREKKKNLALKISTLEEELEKLSSDIDEELTMMAIRFKKLMRQKGKRFGRKNYKKDQGFSWKNKHMGDLNKKDEMICFECKKPKHFISECPILKEESSKRMKKPKKAMVAVIS</sequence>
<evidence type="ECO:0000313" key="3">
    <source>
        <dbReference type="Proteomes" id="UP000026915"/>
    </source>
</evidence>
<keyword evidence="1" id="KW-0175">Coiled coil</keyword>